<evidence type="ECO:0000313" key="20">
    <source>
        <dbReference type="EMBL" id="AXR77728.1"/>
    </source>
</evidence>
<keyword evidence="8 20" id="KW-0808">Transferase</keyword>
<evidence type="ECO:0000256" key="16">
    <source>
        <dbReference type="ARBA" id="ARBA00034066"/>
    </source>
</evidence>
<dbReference type="InterPro" id="IPR003674">
    <property type="entry name" value="Oligo_trans_STT3"/>
</dbReference>
<evidence type="ECO:0000256" key="11">
    <source>
        <dbReference type="ARBA" id="ARBA00022842"/>
    </source>
</evidence>
<feature type="transmembrane region" description="Helical" evidence="18">
    <location>
        <begin position="469"/>
        <end position="488"/>
    </location>
</feature>
<evidence type="ECO:0000256" key="3">
    <source>
        <dbReference type="ARBA" id="ARBA00004651"/>
    </source>
</evidence>
<keyword evidence="14" id="KW-0464">Manganese</keyword>
<keyword evidence="13 18" id="KW-0472">Membrane</keyword>
<dbReference type="Gene3D" id="2.60.40.3390">
    <property type="match status" value="1"/>
</dbReference>
<dbReference type="EC" id="2.4.99.21" evidence="6"/>
<evidence type="ECO:0000256" key="17">
    <source>
        <dbReference type="SAM" id="MobiDB-lite"/>
    </source>
</evidence>
<evidence type="ECO:0000256" key="4">
    <source>
        <dbReference type="ARBA" id="ARBA00004922"/>
    </source>
</evidence>
<evidence type="ECO:0000313" key="21">
    <source>
        <dbReference type="Proteomes" id="UP000258707"/>
    </source>
</evidence>
<evidence type="ECO:0000259" key="19">
    <source>
        <dbReference type="Pfam" id="PF18079"/>
    </source>
</evidence>
<evidence type="ECO:0000256" key="18">
    <source>
        <dbReference type="SAM" id="Phobius"/>
    </source>
</evidence>
<feature type="domain" description="Archaeal glycosylation protein B peripheral" evidence="19">
    <location>
        <begin position="757"/>
        <end position="807"/>
    </location>
</feature>
<comment type="subcellular location">
    <subcellularLocation>
        <location evidence="3">Cell membrane</location>
        <topology evidence="3">Multi-pass membrane protein</topology>
    </subcellularLocation>
</comment>
<feature type="transmembrane region" description="Helical" evidence="18">
    <location>
        <begin position="322"/>
        <end position="338"/>
    </location>
</feature>
<feature type="transmembrane region" description="Helical" evidence="18">
    <location>
        <begin position="408"/>
        <end position="427"/>
    </location>
</feature>
<evidence type="ECO:0000256" key="15">
    <source>
        <dbReference type="ARBA" id="ARBA00030679"/>
    </source>
</evidence>
<feature type="transmembrane region" description="Helical" evidence="18">
    <location>
        <begin position="376"/>
        <end position="396"/>
    </location>
</feature>
<feature type="transmembrane region" description="Helical" evidence="18">
    <location>
        <begin position="228"/>
        <end position="247"/>
    </location>
</feature>
<evidence type="ECO:0000256" key="5">
    <source>
        <dbReference type="ARBA" id="ARBA00010810"/>
    </source>
</evidence>
<evidence type="ECO:0000256" key="12">
    <source>
        <dbReference type="ARBA" id="ARBA00022989"/>
    </source>
</evidence>
<accession>A0A346PDY3</accession>
<feature type="transmembrane region" description="Helical" evidence="18">
    <location>
        <begin position="201"/>
        <end position="221"/>
    </location>
</feature>
<feature type="transmembrane region" description="Helical" evidence="18">
    <location>
        <begin position="350"/>
        <end position="370"/>
    </location>
</feature>
<dbReference type="UniPathway" id="UPA00378"/>
<sequence length="830" mass="91123">MDEEQEPETIANAATAFCERYDRGEDILETLLEIDAEYDTWTFDELPLDSGTFGELVSRGIVTKVDDEYHVSSREGIKAALEGITLSSEADSTSRRGFSNPISIDGRKAVALVAALAVMVGMRVLTVRPVLREGHVVSPANDPYHYRYWMEALLAESNGITDVSVIAGMPDGAASMRPLTHAANWFFAELLGGDQWAAEMVAAWLPVVFAVALGVVVYWLAVVVTDDVRVGVAAVLLLALTPAHAVYTSIGFLEHRLHQYFWLGVTMLALAWLAVDLHRRWELESSPRAATDAHLRAPWTWVAAFALGVALPFSAFAWGGSILMFVPVAAYVTVKVAADVRAGFSPARSNAPVVAGLAVGGILSSFLHFGLGWHEVILAIVAVLVVAGAVAVAGLGELWRRFGWRIRALLGLEVGLGVLGIAALRQLRPTDWARLQERAGDLFFRDYAVETASLFRADRGVVFEPLAQLGLNFFVAVAVLGWACWIVYRRYDPGWLVIAVYAAFWLVMATLQGRFAAQLSIPFAVLGGLGLIYVLAWVDLARVPRRFRKQDADTRGRDASSRREAATDGGDREPSIGLPRDRRNLVAIAWILLLFCGISLIYTPSLVAMSAHSDERFEAAIAIDEHATAVDRTYPENFVLSNWGHNRMYNYHVNGKADDYWYADDHYTDFVVDDDPDGWYEEFDESEVGYVVLTSEVSSEEMNEAGVNVEDGDLPADSSQVQLHDELGTGTEDYEPLEHYQAIYVHDDVTAFAVVPGAELTGSVDPNETVQIQTEVTVSDEPIEYDREVRADGDGTFNVTVPYPEEYTVDDADVGVSSEAVETGELIQLE</sequence>
<keyword evidence="10" id="KW-0479">Metal-binding</keyword>
<evidence type="ECO:0000256" key="8">
    <source>
        <dbReference type="ARBA" id="ARBA00022679"/>
    </source>
</evidence>
<dbReference type="GO" id="GO:0046872">
    <property type="term" value="F:metal ion binding"/>
    <property type="evidence" value="ECO:0007669"/>
    <property type="project" value="UniProtKB-KW"/>
</dbReference>
<dbReference type="Proteomes" id="UP000258707">
    <property type="component" value="Chromosome"/>
</dbReference>
<dbReference type="Pfam" id="PF18079">
    <property type="entry name" value="AglB_L1"/>
    <property type="match status" value="1"/>
</dbReference>
<feature type="region of interest" description="Disordered" evidence="17">
    <location>
        <begin position="552"/>
        <end position="576"/>
    </location>
</feature>
<comment type="catalytic activity">
    <reaction evidence="16">
        <text>an archaeal dolichyl phosphooligosaccharide + [protein]-L-asparagine = an archaeal dolichyl phosphate + a glycoprotein with the oligosaccharide chain attached by N-beta-D-glycosyl linkage to a protein L-asparagine.</text>
        <dbReference type="EC" id="2.4.99.21"/>
    </reaction>
</comment>
<keyword evidence="9 18" id="KW-0812">Transmembrane</keyword>
<reference evidence="21" key="1">
    <citation type="submission" date="2017-10" db="EMBL/GenBank/DDBJ databases">
        <title>Phenotypic and genomic properties of facultatively anaerobic sulfur-reducing natronoarchaea from hypersaline soda lakes.</title>
        <authorList>
            <person name="Sorokin D.Y."/>
            <person name="Kublanov I.V."/>
            <person name="Roman P."/>
            <person name="Sinninghe Damste J.S."/>
            <person name="Golyshin P.N."/>
            <person name="Rojo D."/>
            <person name="Ciordia S."/>
            <person name="Mena Md.C."/>
            <person name="Ferrer M."/>
            <person name="Messina E."/>
            <person name="Smedile F."/>
            <person name="La Spada G."/>
            <person name="La Cono V."/>
            <person name="Yakimov M.M."/>
        </authorList>
    </citation>
    <scope>NUCLEOTIDE SEQUENCE [LARGE SCALE GENOMIC DNA]</scope>
    <source>
        <strain evidence="21">AArc1</strain>
    </source>
</reference>
<comment type="similarity">
    <text evidence="5">Belongs to the STT3 family.</text>
</comment>
<proteinExistence type="inferred from homology"/>
<gene>
    <name evidence="20" type="ORF">AArc1_1394</name>
</gene>
<dbReference type="EMBL" id="CP024047">
    <property type="protein sequence ID" value="AXR77728.1"/>
    <property type="molecule type" value="Genomic_DNA"/>
</dbReference>
<dbReference type="InterPro" id="IPR041154">
    <property type="entry name" value="AglB_P1"/>
</dbReference>
<feature type="transmembrane region" description="Helical" evidence="18">
    <location>
        <begin position="585"/>
        <end position="603"/>
    </location>
</feature>
<comment type="cofactor">
    <cofactor evidence="1">
        <name>Mn(2+)</name>
        <dbReference type="ChEBI" id="CHEBI:29035"/>
    </cofactor>
</comment>
<keyword evidence="7 20" id="KW-0328">Glycosyltransferase</keyword>
<dbReference type="GeneID" id="37638198"/>
<keyword evidence="11" id="KW-0460">Magnesium</keyword>
<evidence type="ECO:0000256" key="10">
    <source>
        <dbReference type="ARBA" id="ARBA00022723"/>
    </source>
</evidence>
<dbReference type="PANTHER" id="PTHR13872:SF1">
    <property type="entry name" value="DOLICHYL-DIPHOSPHOOLIGOSACCHARIDE--PROTEIN GLYCOSYLTRANSFERASE SUBUNIT STT3B"/>
    <property type="match status" value="1"/>
</dbReference>
<dbReference type="RefSeq" id="WP_117363865.1">
    <property type="nucleotide sequence ID" value="NZ_CP024047.1"/>
</dbReference>
<feature type="transmembrane region" description="Helical" evidence="18">
    <location>
        <begin position="495"/>
        <end position="515"/>
    </location>
</feature>
<comment type="pathway">
    <text evidence="4">Protein modification; protein glycosylation.</text>
</comment>
<dbReference type="KEGG" id="nan:AArc1_1394"/>
<dbReference type="PANTHER" id="PTHR13872">
    <property type="entry name" value="DOLICHYL-DIPHOSPHOOLIGOSACCHARIDE--PROTEIN GLYCOSYLTRANSFERASE SUBUNIT"/>
    <property type="match status" value="1"/>
</dbReference>
<protein>
    <recommendedName>
        <fullName evidence="6">dolichyl-phosphooligosaccharide-protein glycotransferase</fullName>
        <ecNumber evidence="6">2.4.99.21</ecNumber>
    </recommendedName>
    <alternativeName>
        <fullName evidence="15">Oligosaccharyl transferase</fullName>
    </alternativeName>
</protein>
<evidence type="ECO:0000256" key="2">
    <source>
        <dbReference type="ARBA" id="ARBA00001946"/>
    </source>
</evidence>
<dbReference type="GO" id="GO:0004576">
    <property type="term" value="F:oligosaccharyl transferase activity"/>
    <property type="evidence" value="ECO:0007669"/>
    <property type="project" value="InterPro"/>
</dbReference>
<name>A0A346PDY3_9EURY</name>
<keyword evidence="12 18" id="KW-1133">Transmembrane helix</keyword>
<evidence type="ECO:0000256" key="9">
    <source>
        <dbReference type="ARBA" id="ARBA00022692"/>
    </source>
</evidence>
<dbReference type="GO" id="GO:0005886">
    <property type="term" value="C:plasma membrane"/>
    <property type="evidence" value="ECO:0007669"/>
    <property type="project" value="UniProtKB-SubCell"/>
</dbReference>
<evidence type="ECO:0000256" key="6">
    <source>
        <dbReference type="ARBA" id="ARBA00012602"/>
    </source>
</evidence>
<evidence type="ECO:0000256" key="1">
    <source>
        <dbReference type="ARBA" id="ARBA00001936"/>
    </source>
</evidence>
<evidence type="ECO:0000256" key="14">
    <source>
        <dbReference type="ARBA" id="ARBA00023211"/>
    </source>
</evidence>
<feature type="transmembrane region" description="Helical" evidence="18">
    <location>
        <begin position="259"/>
        <end position="277"/>
    </location>
</feature>
<organism evidence="20 21">
    <name type="scientific">Natrarchaeobaculum sulfurireducens</name>
    <dbReference type="NCBI Taxonomy" id="2044521"/>
    <lineage>
        <taxon>Archaea</taxon>
        <taxon>Methanobacteriati</taxon>
        <taxon>Methanobacteriota</taxon>
        <taxon>Stenosarchaea group</taxon>
        <taxon>Halobacteria</taxon>
        <taxon>Halobacteriales</taxon>
        <taxon>Natrialbaceae</taxon>
        <taxon>Natrarchaeobaculum</taxon>
    </lineage>
</organism>
<dbReference type="AlphaFoldDB" id="A0A346PDY3"/>
<evidence type="ECO:0000256" key="13">
    <source>
        <dbReference type="ARBA" id="ARBA00023136"/>
    </source>
</evidence>
<evidence type="ECO:0000256" key="7">
    <source>
        <dbReference type="ARBA" id="ARBA00022676"/>
    </source>
</evidence>
<feature type="transmembrane region" description="Helical" evidence="18">
    <location>
        <begin position="298"/>
        <end position="316"/>
    </location>
</feature>
<comment type="cofactor">
    <cofactor evidence="2">
        <name>Mg(2+)</name>
        <dbReference type="ChEBI" id="CHEBI:18420"/>
    </cofactor>
</comment>
<feature type="transmembrane region" description="Helical" evidence="18">
    <location>
        <begin position="521"/>
        <end position="540"/>
    </location>
</feature>